<reference evidence="1 2" key="1">
    <citation type="submission" date="2024-07" db="EMBL/GenBank/DDBJ databases">
        <authorList>
            <person name="Dulla G.F.J."/>
            <person name="Delorm J.G."/>
        </authorList>
    </citation>
    <scope>NUCLEOTIDE SEQUENCE [LARGE SCALE GENOMIC DNA]</scope>
    <source>
        <strain evidence="1 2">JGD 233</strain>
    </source>
</reference>
<evidence type="ECO:0000313" key="2">
    <source>
        <dbReference type="Proteomes" id="UP001554567"/>
    </source>
</evidence>
<accession>A0ABV3MXU3</accession>
<sequence>MMSEAISKQRHNDNPNSFEHLYQLGLTYIQQMSGRLWTDYNTHDPGMTILEQVCYALTDLIYRCEFEVTDYLCDPSGKIDYRAHGLALPQDILPAYPQQPEEYETWLLARLPELDKVWLRLAEHAPQLGIYTLNAQLNHFYALSQQRSVSGQHSVYSQQHAAVDHIRQAFHRVRAVAEDLSTIELTGQHPLTLNAVIHVSDDIEDVTGFAARICHRIGLWLEANVQITPATVIKESLLAEDGVQNIERLAFIQYRDNAGYAEPVPLDDIAPFSYLTLPQPSAHSGIEIIQFQHPVDIDYADLAIQIEQIQYQQRFARLNAATPVALPVGHHVEFSHYESIQTLFPRNYHLAPGMPNDYHAQQQAQRHQLRSYLLLFDQLMANFCDDIDGLNTLFSLSLTPETTYHAHLLQDEEFYNIARHYPPDAATRLDQLRARLDDYPERKNRIFDYLLALYSERFPAGLHRQFNPYFPGPILEKQLLKYKQAFMLNIVTMTRERGMGDNLLQPEHHGGYRQRLSLLLGLLPQASSQGNCTEAITRYSLKLVADPLYFPSDAGKKVLWLLSPGAQTNLLPLADNRLTEYPNEEDIQHRLLATSLFHERMLPDVLMRFGIDNSRYRLLHCPEHGYYQLFFNADIAGPRQWFYIASHPDKQTLTGLCHLLQRWLTGLNQRSEGLYVVEPILLRTGDDNASLSDYANRVIVVLPGYTARFSNVRFRERAEQLIIENSPAHLLTQCLWLDFSALAQFETLYSQWRQAKSSALQHKEQQPACDAIARQLYLFLQRSRNETDEALSL</sequence>
<gene>
    <name evidence="1" type="ORF">ABW286_04180</name>
</gene>
<organism evidence="1 2">
    <name type="scientific">Erwinia papayae</name>
    <dbReference type="NCBI Taxonomy" id="206499"/>
    <lineage>
        <taxon>Bacteria</taxon>
        <taxon>Pseudomonadati</taxon>
        <taxon>Pseudomonadota</taxon>
        <taxon>Gammaproteobacteria</taxon>
        <taxon>Enterobacterales</taxon>
        <taxon>Erwiniaceae</taxon>
        <taxon>Erwinia</taxon>
    </lineage>
</organism>
<keyword evidence="2" id="KW-1185">Reference proteome</keyword>
<comment type="caution">
    <text evidence="1">The sequence shown here is derived from an EMBL/GenBank/DDBJ whole genome shotgun (WGS) entry which is preliminary data.</text>
</comment>
<evidence type="ECO:0000313" key="1">
    <source>
        <dbReference type="EMBL" id="MEW5288383.1"/>
    </source>
</evidence>
<dbReference type="EMBL" id="JBFKZN010000002">
    <property type="protein sequence ID" value="MEW5288383.1"/>
    <property type="molecule type" value="Genomic_DNA"/>
</dbReference>
<name>A0ABV3MXU3_9GAMM</name>
<dbReference type="RefSeq" id="WP_367166744.1">
    <property type="nucleotide sequence ID" value="NZ_JBFKZN010000002.1"/>
</dbReference>
<dbReference type="Proteomes" id="UP001554567">
    <property type="component" value="Unassembled WGS sequence"/>
</dbReference>
<proteinExistence type="predicted"/>
<protein>
    <submittedName>
        <fullName evidence="1">Uncharacterized protein</fullName>
    </submittedName>
</protein>